<proteinExistence type="predicted"/>
<dbReference type="EMBL" id="JACBZP010000001">
    <property type="protein sequence ID" value="NYI69428.1"/>
    <property type="molecule type" value="Genomic_DNA"/>
</dbReference>
<feature type="domain" description="YdbS-like PH" evidence="3">
    <location>
        <begin position="91"/>
        <end position="168"/>
    </location>
</feature>
<keyword evidence="2" id="KW-0812">Transmembrane</keyword>
<dbReference type="PANTHER" id="PTHR34473">
    <property type="entry name" value="UPF0699 TRANSMEMBRANE PROTEIN YDBS"/>
    <property type="match status" value="1"/>
</dbReference>
<dbReference type="Proteomes" id="UP000539111">
    <property type="component" value="Unassembled WGS sequence"/>
</dbReference>
<evidence type="ECO:0000259" key="3">
    <source>
        <dbReference type="Pfam" id="PF03703"/>
    </source>
</evidence>
<evidence type="ECO:0000313" key="5">
    <source>
        <dbReference type="Proteomes" id="UP000539111"/>
    </source>
</evidence>
<dbReference type="InterPro" id="IPR005182">
    <property type="entry name" value="YdbS-like_PH"/>
</dbReference>
<name>A0A7Z0D5W1_9MICO</name>
<keyword evidence="2" id="KW-1133">Transmembrane helix</keyword>
<protein>
    <recommendedName>
        <fullName evidence="3">YdbS-like PH domain-containing protein</fullName>
    </recommendedName>
</protein>
<dbReference type="PANTHER" id="PTHR34473:SF3">
    <property type="entry name" value="TRANSMEMBRANE PROTEIN-RELATED"/>
    <property type="match status" value="1"/>
</dbReference>
<comment type="caution">
    <text evidence="4">The sequence shown here is derived from an EMBL/GenBank/DDBJ whole genome shotgun (WGS) entry which is preliminary data.</text>
</comment>
<dbReference type="Pfam" id="PF03703">
    <property type="entry name" value="bPH_2"/>
    <property type="match status" value="1"/>
</dbReference>
<dbReference type="AlphaFoldDB" id="A0A7Z0D5W1"/>
<feature type="transmembrane region" description="Helical" evidence="2">
    <location>
        <begin position="52"/>
        <end position="85"/>
    </location>
</feature>
<keyword evidence="5" id="KW-1185">Reference proteome</keyword>
<evidence type="ECO:0000313" key="4">
    <source>
        <dbReference type="EMBL" id="NYI69428.1"/>
    </source>
</evidence>
<gene>
    <name evidence="4" type="ORF">BJY26_003734</name>
</gene>
<keyword evidence="2" id="KW-0472">Membrane</keyword>
<reference evidence="4 5" key="1">
    <citation type="submission" date="2020-07" db="EMBL/GenBank/DDBJ databases">
        <title>Sequencing the genomes of 1000 actinobacteria strains.</title>
        <authorList>
            <person name="Klenk H.-P."/>
        </authorList>
    </citation>
    <scope>NUCLEOTIDE SEQUENCE [LARGE SCALE GENOMIC DNA]</scope>
    <source>
        <strain evidence="4 5">DSM 26341</strain>
    </source>
</reference>
<accession>A0A7Z0D5W1</accession>
<sequence>MPEIPPIPDHDPAAGPAPEAGDPLSPPGLTWIGVSPALTKVRVITETISTGIPLLVCLVLALTVTAYLWIGVGVFAVLLVWLLWLIPRQVRAIGYAERHEDLLIKRGIMFRRLVVVPYGRMQYVDIAAGPIARKLGIADVKLHTASAATDASIPGLPAAEAARLREQLASRGEARLAGL</sequence>
<feature type="region of interest" description="Disordered" evidence="1">
    <location>
        <begin position="1"/>
        <end position="21"/>
    </location>
</feature>
<evidence type="ECO:0000256" key="2">
    <source>
        <dbReference type="SAM" id="Phobius"/>
    </source>
</evidence>
<evidence type="ECO:0000256" key="1">
    <source>
        <dbReference type="SAM" id="MobiDB-lite"/>
    </source>
</evidence>
<organism evidence="4 5">
    <name type="scientific">Spelaeicoccus albus</name>
    <dbReference type="NCBI Taxonomy" id="1280376"/>
    <lineage>
        <taxon>Bacteria</taxon>
        <taxon>Bacillati</taxon>
        <taxon>Actinomycetota</taxon>
        <taxon>Actinomycetes</taxon>
        <taxon>Micrococcales</taxon>
        <taxon>Brevibacteriaceae</taxon>
        <taxon>Spelaeicoccus</taxon>
    </lineage>
</organism>